<dbReference type="EMBL" id="JBHSNA010000025">
    <property type="protein sequence ID" value="MFC5568074.1"/>
    <property type="molecule type" value="Genomic_DNA"/>
</dbReference>
<protein>
    <submittedName>
        <fullName evidence="2">GNAT family N-acetyltransferase</fullName>
    </submittedName>
</protein>
<organism evidence="2 3">
    <name type="scientific">Rubellimicrobium aerolatum</name>
    <dbReference type="NCBI Taxonomy" id="490979"/>
    <lineage>
        <taxon>Bacteria</taxon>
        <taxon>Pseudomonadati</taxon>
        <taxon>Pseudomonadota</taxon>
        <taxon>Alphaproteobacteria</taxon>
        <taxon>Rhodobacterales</taxon>
        <taxon>Roseobacteraceae</taxon>
        <taxon>Rubellimicrobium</taxon>
    </lineage>
</organism>
<evidence type="ECO:0000259" key="1">
    <source>
        <dbReference type="Pfam" id="PF13480"/>
    </source>
</evidence>
<dbReference type="Proteomes" id="UP001596056">
    <property type="component" value="Unassembled WGS sequence"/>
</dbReference>
<dbReference type="Pfam" id="PF13480">
    <property type="entry name" value="Acetyltransf_6"/>
    <property type="match status" value="1"/>
</dbReference>
<dbReference type="SUPFAM" id="SSF55729">
    <property type="entry name" value="Acyl-CoA N-acyltransferases (Nat)"/>
    <property type="match status" value="1"/>
</dbReference>
<sequence>MIPSAPPRAEVRVEIVRPEGLAEIEGEWAALWTRCPAASPFGAPAWALSWARHFAPGRCGAVALRADGRLVGLVPVFCWNGALLLAGTGPSDRGEALLEPGFEAEAGRLLAALPLAAPEPFERIDLQQLGAESPLWLAPLPAGWREERGAGEPCLVAPLVGEGGLGAVSGRQRAHWRKSLRMLEREGGTAGLVAPAEVGAAVGDLLRLNGLRWGAAGVLADPLMERLLREAGPALAAAGLLRLWEVRVGAGRIAALMVLAGRGAHHGYNGGFDPGWARISPAAILVGLAMEGAAAEGAGRFDFLRGGEGYKRVWGAAPVAMGRRVIRPG</sequence>
<reference evidence="3" key="1">
    <citation type="journal article" date="2019" name="Int. J. Syst. Evol. Microbiol.">
        <title>The Global Catalogue of Microorganisms (GCM) 10K type strain sequencing project: providing services to taxonomists for standard genome sequencing and annotation.</title>
        <authorList>
            <consortium name="The Broad Institute Genomics Platform"/>
            <consortium name="The Broad Institute Genome Sequencing Center for Infectious Disease"/>
            <person name="Wu L."/>
            <person name="Ma J."/>
        </authorList>
    </citation>
    <scope>NUCLEOTIDE SEQUENCE [LARGE SCALE GENOMIC DNA]</scope>
    <source>
        <strain evidence="3">KACC 11588</strain>
    </source>
</reference>
<evidence type="ECO:0000313" key="3">
    <source>
        <dbReference type="Proteomes" id="UP001596056"/>
    </source>
</evidence>
<dbReference type="RefSeq" id="WP_209842967.1">
    <property type="nucleotide sequence ID" value="NZ_JAGGJP010000021.1"/>
</dbReference>
<dbReference type="InterPro" id="IPR016181">
    <property type="entry name" value="Acyl_CoA_acyltransferase"/>
</dbReference>
<dbReference type="Gene3D" id="3.40.630.30">
    <property type="match status" value="1"/>
</dbReference>
<evidence type="ECO:0000313" key="2">
    <source>
        <dbReference type="EMBL" id="MFC5568074.1"/>
    </source>
</evidence>
<name>A0ABW0SGK9_9RHOB</name>
<comment type="caution">
    <text evidence="2">The sequence shown here is derived from an EMBL/GenBank/DDBJ whole genome shotgun (WGS) entry which is preliminary data.</text>
</comment>
<dbReference type="InterPro" id="IPR038740">
    <property type="entry name" value="BioF2-like_GNAT_dom"/>
</dbReference>
<proteinExistence type="predicted"/>
<keyword evidence="3" id="KW-1185">Reference proteome</keyword>
<feature type="domain" description="BioF2-like acetyltransferase" evidence="1">
    <location>
        <begin position="171"/>
        <end position="312"/>
    </location>
</feature>
<gene>
    <name evidence="2" type="ORF">ACFPOC_16815</name>
</gene>
<accession>A0ABW0SGK9</accession>